<reference evidence="2 3" key="1">
    <citation type="submission" date="2019-06" db="EMBL/GenBank/DDBJ databases">
        <title>Sequencing the genomes of 1000 actinobacteria strains.</title>
        <authorList>
            <person name="Klenk H.-P."/>
        </authorList>
    </citation>
    <scope>NUCLEOTIDE SEQUENCE [LARGE SCALE GENOMIC DNA]</scope>
    <source>
        <strain evidence="2 3">DSM 45885</strain>
    </source>
</reference>
<comment type="caution">
    <text evidence="2">The sequence shown here is derived from an EMBL/GenBank/DDBJ whole genome shotgun (WGS) entry which is preliminary data.</text>
</comment>
<dbReference type="EMBL" id="VIWZ01000001">
    <property type="protein sequence ID" value="TWG18338.1"/>
    <property type="molecule type" value="Genomic_DNA"/>
</dbReference>
<protein>
    <submittedName>
        <fullName evidence="2">Uncharacterized protein</fullName>
    </submittedName>
</protein>
<keyword evidence="3" id="KW-1185">Reference proteome</keyword>
<dbReference type="AlphaFoldDB" id="A0A561W3A3"/>
<sequence>MKGRERLLRNTAKVRRRRIGLAVFGAGVVWAARAALADPGHHFHNKAPLYGLLGAVTVVLSLIALLALLWPFLIEVDAAGLTLRLRGFTTRLPWESVESLAVVKVGENWDRGRLELRLAPGVRLRGRSAGRHDGRRTYSLLSLDDFTVDAEEVIAVLRRYGRGRVDALEYLQRQATRLAVASYLRGDALQADPRLADYLADQRRIEEEGSGASTSSDLPDGR</sequence>
<evidence type="ECO:0000313" key="2">
    <source>
        <dbReference type="EMBL" id="TWG18338.1"/>
    </source>
</evidence>
<feature type="transmembrane region" description="Helical" evidence="1">
    <location>
        <begin position="47"/>
        <end position="74"/>
    </location>
</feature>
<dbReference type="RefSeq" id="WP_145782077.1">
    <property type="nucleotide sequence ID" value="NZ_VIWZ01000001.1"/>
</dbReference>
<proteinExistence type="predicted"/>
<keyword evidence="1" id="KW-1133">Transmembrane helix</keyword>
<organism evidence="2 3">
    <name type="scientific">Micromonospora taraxaci</name>
    <dbReference type="NCBI Taxonomy" id="1316803"/>
    <lineage>
        <taxon>Bacteria</taxon>
        <taxon>Bacillati</taxon>
        <taxon>Actinomycetota</taxon>
        <taxon>Actinomycetes</taxon>
        <taxon>Micromonosporales</taxon>
        <taxon>Micromonosporaceae</taxon>
        <taxon>Micromonospora</taxon>
    </lineage>
</organism>
<keyword evidence="1" id="KW-0812">Transmembrane</keyword>
<accession>A0A561W3A3</accession>
<gene>
    <name evidence="2" type="ORF">FHU34_113684</name>
</gene>
<evidence type="ECO:0000256" key="1">
    <source>
        <dbReference type="SAM" id="Phobius"/>
    </source>
</evidence>
<dbReference type="Proteomes" id="UP000317685">
    <property type="component" value="Unassembled WGS sequence"/>
</dbReference>
<dbReference type="GeneID" id="300129217"/>
<dbReference type="OrthoDB" id="3398750at2"/>
<evidence type="ECO:0000313" key="3">
    <source>
        <dbReference type="Proteomes" id="UP000317685"/>
    </source>
</evidence>
<keyword evidence="1" id="KW-0472">Membrane</keyword>
<name>A0A561W3A3_9ACTN</name>